<proteinExistence type="predicted"/>
<sequence length="179" mass="19298">MAPARTQIISRRGNPRGPRNVCLIAAMISRENGARSGQLFKPGIVGYRDRSIDPAADSPRVTVDRLYVPTRVEEYGRCSYQRIRPRDTAKGYGQGIRPGNTAKGYGQGLRPGICQGKAFTSAPVLIRSRVSGPATNHTNPSESQTEARAFTEPQLTRQVARTVPEGGYVLALTGNGSTA</sequence>
<reference evidence="2" key="1">
    <citation type="submission" date="2020-09" db="EMBL/GenBank/DDBJ databases">
        <authorList>
            <person name="Kikuchi T."/>
        </authorList>
    </citation>
    <scope>NUCLEOTIDE SEQUENCE</scope>
    <source>
        <strain evidence="2">SH1</strain>
    </source>
</reference>
<protein>
    <submittedName>
        <fullName evidence="2">Uncharacterized protein</fullName>
    </submittedName>
</protein>
<dbReference type="EMBL" id="CAJFDH010000006">
    <property type="protein sequence ID" value="CAD5228832.1"/>
    <property type="molecule type" value="Genomic_DNA"/>
</dbReference>
<comment type="caution">
    <text evidence="2">The sequence shown here is derived from an EMBL/GenBank/DDBJ whole genome shotgun (WGS) entry which is preliminary data.</text>
</comment>
<feature type="compositionally biased region" description="Polar residues" evidence="1">
    <location>
        <begin position="133"/>
        <end position="146"/>
    </location>
</feature>
<dbReference type="AlphaFoldDB" id="A0A811LPN9"/>
<evidence type="ECO:0000313" key="3">
    <source>
        <dbReference type="Proteomes" id="UP000614601"/>
    </source>
</evidence>
<dbReference type="Proteomes" id="UP000783686">
    <property type="component" value="Unassembled WGS sequence"/>
</dbReference>
<accession>A0A811LPN9</accession>
<evidence type="ECO:0000256" key="1">
    <source>
        <dbReference type="SAM" id="MobiDB-lite"/>
    </source>
</evidence>
<name>A0A811LPN9_9BILA</name>
<gene>
    <name evidence="2" type="ORF">BOKJ2_LOCUS12891</name>
</gene>
<organism evidence="2 3">
    <name type="scientific">Bursaphelenchus okinawaensis</name>
    <dbReference type="NCBI Taxonomy" id="465554"/>
    <lineage>
        <taxon>Eukaryota</taxon>
        <taxon>Metazoa</taxon>
        <taxon>Ecdysozoa</taxon>
        <taxon>Nematoda</taxon>
        <taxon>Chromadorea</taxon>
        <taxon>Rhabditida</taxon>
        <taxon>Tylenchina</taxon>
        <taxon>Tylenchomorpha</taxon>
        <taxon>Aphelenchoidea</taxon>
        <taxon>Aphelenchoididae</taxon>
        <taxon>Bursaphelenchus</taxon>
    </lineage>
</organism>
<evidence type="ECO:0000313" key="2">
    <source>
        <dbReference type="EMBL" id="CAD5228832.1"/>
    </source>
</evidence>
<dbReference type="EMBL" id="CAJFCW020000006">
    <property type="protein sequence ID" value="CAG9125100.1"/>
    <property type="molecule type" value="Genomic_DNA"/>
</dbReference>
<dbReference type="Proteomes" id="UP000614601">
    <property type="component" value="Unassembled WGS sequence"/>
</dbReference>
<keyword evidence="3" id="KW-1185">Reference proteome</keyword>
<feature type="region of interest" description="Disordered" evidence="1">
    <location>
        <begin position="130"/>
        <end position="150"/>
    </location>
</feature>